<dbReference type="EMBL" id="BK032787">
    <property type="protein sequence ID" value="DAF60350.1"/>
    <property type="molecule type" value="Genomic_DNA"/>
</dbReference>
<sequence>MYLQKTYRAGRTIEVQKLAIRKHPRGARQKRHSPTPEAMAAYNKKLAERELARLLNENFGPGDLSIVGTYRKGERPTPEQAKKDREKFLRKLREYFHRRGKELRYVAVTAYGERGAIHHHMVISGMDYRDLQSVWPHGRVIVSPLDDTGNYWRLAHYYVGQLRTSPDGEAIKGKRWSSSKNLRRPPPKTEVKEARTWRDEPKPLNGYYIDKDSVENGVCPLTGEAYQFYRMVRIPPKKRQKERLRRNQ</sequence>
<reference evidence="3" key="1">
    <citation type="journal article" date="2021" name="Proc. Natl. Acad. Sci. U.S.A.">
        <title>A Catalog of Tens of Thousands of Viruses from Human Metagenomes Reveals Hidden Associations with Chronic Diseases.</title>
        <authorList>
            <person name="Tisza M.J."/>
            <person name="Buck C.B."/>
        </authorList>
    </citation>
    <scope>NUCLEOTIDE SEQUENCE</scope>
    <source>
        <strain evidence="3">CtwuP1</strain>
    </source>
</reference>
<dbReference type="Pfam" id="PF23343">
    <property type="entry name" value="REP_ORF2-G2P"/>
    <property type="match status" value="1"/>
</dbReference>
<feature type="compositionally biased region" description="Basic and acidic residues" evidence="1">
    <location>
        <begin position="187"/>
        <end position="197"/>
    </location>
</feature>
<evidence type="ECO:0000259" key="2">
    <source>
        <dbReference type="Pfam" id="PF23343"/>
    </source>
</evidence>
<evidence type="ECO:0000313" key="3">
    <source>
        <dbReference type="EMBL" id="DAF60350.1"/>
    </source>
</evidence>
<evidence type="ECO:0000256" key="1">
    <source>
        <dbReference type="SAM" id="MobiDB-lite"/>
    </source>
</evidence>
<dbReference type="InterPro" id="IPR056906">
    <property type="entry name" value="ORF2/G2P_dom"/>
</dbReference>
<proteinExistence type="predicted"/>
<feature type="region of interest" description="Disordered" evidence="1">
    <location>
        <begin position="170"/>
        <end position="197"/>
    </location>
</feature>
<organism evidence="3">
    <name type="scientific">Siphoviridae sp. ctwuP1</name>
    <dbReference type="NCBI Taxonomy" id="2827972"/>
    <lineage>
        <taxon>Viruses</taxon>
        <taxon>Duplodnaviria</taxon>
        <taxon>Heunggongvirae</taxon>
        <taxon>Uroviricota</taxon>
        <taxon>Caudoviricetes</taxon>
    </lineage>
</organism>
<feature type="compositionally biased region" description="Basic residues" evidence="1">
    <location>
        <begin position="173"/>
        <end position="186"/>
    </location>
</feature>
<protein>
    <recommendedName>
        <fullName evidence="2">Replication-associated protein ORF2/G2P domain-containing protein</fullName>
    </recommendedName>
</protein>
<feature type="domain" description="Replication-associated protein ORF2/G2P" evidence="2">
    <location>
        <begin position="69"/>
        <end position="157"/>
    </location>
</feature>
<accession>A0A8S5TAS9</accession>
<name>A0A8S5TAS9_9CAUD</name>